<dbReference type="GO" id="GO:0003676">
    <property type="term" value="F:nucleic acid binding"/>
    <property type="evidence" value="ECO:0007669"/>
    <property type="project" value="InterPro"/>
</dbReference>
<dbReference type="Gene3D" id="3.30.420.10">
    <property type="entry name" value="Ribonuclease H-like superfamily/Ribonuclease H"/>
    <property type="match status" value="1"/>
</dbReference>
<protein>
    <submittedName>
        <fullName evidence="2">Uncharacterized protein</fullName>
    </submittedName>
</protein>
<reference evidence="2 3" key="1">
    <citation type="journal article" date="2019" name="Sci. Rep.">
        <title>Orb-weaving spider Araneus ventricosus genome elucidates the spidroin gene catalogue.</title>
        <authorList>
            <person name="Kono N."/>
            <person name="Nakamura H."/>
            <person name="Ohtoshi R."/>
            <person name="Moran D.A.P."/>
            <person name="Shinohara A."/>
            <person name="Yoshida Y."/>
            <person name="Fujiwara M."/>
            <person name="Mori M."/>
            <person name="Tomita M."/>
            <person name="Arakawa K."/>
        </authorList>
    </citation>
    <scope>NUCLEOTIDE SEQUENCE [LARGE SCALE GENOMIC DNA]</scope>
</reference>
<name>A0A4Y2D0N1_ARAVE</name>
<dbReference type="AlphaFoldDB" id="A0A4Y2D0N1"/>
<dbReference type="InterPro" id="IPR036397">
    <property type="entry name" value="RNaseH_sf"/>
</dbReference>
<evidence type="ECO:0000313" key="3">
    <source>
        <dbReference type="Proteomes" id="UP000499080"/>
    </source>
</evidence>
<gene>
    <name evidence="2" type="ORF">AVEN_49983_1</name>
</gene>
<proteinExistence type="predicted"/>
<sequence>MGASKHTQVHKCRNRTFLAVRLYCESGGAKGAWATMNCCNLARRSVVNVTSNSHSLNEALKQKRPEYGERHGNVVFQHHSAQQHIGSPIKETLEAFRWDVLPHPRGRGAEVWRGDVSSSSDRSSK</sequence>
<keyword evidence="3" id="KW-1185">Reference proteome</keyword>
<feature type="region of interest" description="Disordered" evidence="1">
    <location>
        <begin position="105"/>
        <end position="125"/>
    </location>
</feature>
<comment type="caution">
    <text evidence="2">The sequence shown here is derived from an EMBL/GenBank/DDBJ whole genome shotgun (WGS) entry which is preliminary data.</text>
</comment>
<dbReference type="EMBL" id="BGPR01000283">
    <property type="protein sequence ID" value="GBM10260.1"/>
    <property type="molecule type" value="Genomic_DNA"/>
</dbReference>
<evidence type="ECO:0000313" key="2">
    <source>
        <dbReference type="EMBL" id="GBM10260.1"/>
    </source>
</evidence>
<dbReference type="Proteomes" id="UP000499080">
    <property type="component" value="Unassembled WGS sequence"/>
</dbReference>
<organism evidence="2 3">
    <name type="scientific">Araneus ventricosus</name>
    <name type="common">Orbweaver spider</name>
    <name type="synonym">Epeira ventricosa</name>
    <dbReference type="NCBI Taxonomy" id="182803"/>
    <lineage>
        <taxon>Eukaryota</taxon>
        <taxon>Metazoa</taxon>
        <taxon>Ecdysozoa</taxon>
        <taxon>Arthropoda</taxon>
        <taxon>Chelicerata</taxon>
        <taxon>Arachnida</taxon>
        <taxon>Araneae</taxon>
        <taxon>Araneomorphae</taxon>
        <taxon>Entelegynae</taxon>
        <taxon>Araneoidea</taxon>
        <taxon>Araneidae</taxon>
        <taxon>Araneus</taxon>
    </lineage>
</organism>
<evidence type="ECO:0000256" key="1">
    <source>
        <dbReference type="SAM" id="MobiDB-lite"/>
    </source>
</evidence>
<accession>A0A4Y2D0N1</accession>